<name>A0ACC0BHS8_CATRO</name>
<sequence>MDQDIIVDPIKTSFSIKRKDGFQTGVNFKIDQLSEFCYTCDQLGHIDTGCKDLDSFVRRNEAYKDILGTWVKANGPQGSFSVNKSSAERVELLIPDKIWSEQCRITNKLVTCRTPFSLLIVMSTSKLPLTLGRTIYPKFNTLS</sequence>
<dbReference type="Proteomes" id="UP001060085">
    <property type="component" value="Linkage Group LG03"/>
</dbReference>
<organism evidence="1 2">
    <name type="scientific">Catharanthus roseus</name>
    <name type="common">Madagascar periwinkle</name>
    <name type="synonym">Vinca rosea</name>
    <dbReference type="NCBI Taxonomy" id="4058"/>
    <lineage>
        <taxon>Eukaryota</taxon>
        <taxon>Viridiplantae</taxon>
        <taxon>Streptophyta</taxon>
        <taxon>Embryophyta</taxon>
        <taxon>Tracheophyta</taxon>
        <taxon>Spermatophyta</taxon>
        <taxon>Magnoliopsida</taxon>
        <taxon>eudicotyledons</taxon>
        <taxon>Gunneridae</taxon>
        <taxon>Pentapetalae</taxon>
        <taxon>asterids</taxon>
        <taxon>lamiids</taxon>
        <taxon>Gentianales</taxon>
        <taxon>Apocynaceae</taxon>
        <taxon>Rauvolfioideae</taxon>
        <taxon>Vinceae</taxon>
        <taxon>Catharanthinae</taxon>
        <taxon>Catharanthus</taxon>
    </lineage>
</organism>
<proteinExistence type="predicted"/>
<accession>A0ACC0BHS8</accession>
<evidence type="ECO:0000313" key="2">
    <source>
        <dbReference type="Proteomes" id="UP001060085"/>
    </source>
</evidence>
<gene>
    <name evidence="1" type="ORF">M9H77_12558</name>
</gene>
<dbReference type="EMBL" id="CM044703">
    <property type="protein sequence ID" value="KAI5672194.1"/>
    <property type="molecule type" value="Genomic_DNA"/>
</dbReference>
<reference evidence="2" key="1">
    <citation type="journal article" date="2023" name="Nat. Plants">
        <title>Single-cell RNA sequencing provides a high-resolution roadmap for understanding the multicellular compartmentation of specialized metabolism.</title>
        <authorList>
            <person name="Sun S."/>
            <person name="Shen X."/>
            <person name="Li Y."/>
            <person name="Li Y."/>
            <person name="Wang S."/>
            <person name="Li R."/>
            <person name="Zhang H."/>
            <person name="Shen G."/>
            <person name="Guo B."/>
            <person name="Wei J."/>
            <person name="Xu J."/>
            <person name="St-Pierre B."/>
            <person name="Chen S."/>
            <person name="Sun C."/>
        </authorList>
    </citation>
    <scope>NUCLEOTIDE SEQUENCE [LARGE SCALE GENOMIC DNA]</scope>
</reference>
<keyword evidence="2" id="KW-1185">Reference proteome</keyword>
<evidence type="ECO:0000313" key="1">
    <source>
        <dbReference type="EMBL" id="KAI5672194.1"/>
    </source>
</evidence>
<comment type="caution">
    <text evidence="1">The sequence shown here is derived from an EMBL/GenBank/DDBJ whole genome shotgun (WGS) entry which is preliminary data.</text>
</comment>
<protein>
    <submittedName>
        <fullName evidence="1">Uncharacterized protein</fullName>
    </submittedName>
</protein>